<evidence type="ECO:0000313" key="2">
    <source>
        <dbReference type="Proteomes" id="UP000070531"/>
    </source>
</evidence>
<comment type="caution">
    <text evidence="1">The sequence shown here is derived from an EMBL/GenBank/DDBJ whole genome shotgun (WGS) entry which is preliminary data.</text>
</comment>
<evidence type="ECO:0000313" key="1">
    <source>
        <dbReference type="EMBL" id="KXB75085.1"/>
    </source>
</evidence>
<proteinExistence type="predicted"/>
<accession>A0A134B569</accession>
<sequence length="165" mass="19400">MKLLGEFNPSLQNKCYAHPVRCVYGKAPTLAAVRRDYGEQVAVDWLVIELNDYQDFVGVKEEGKTTFDVINELSKMILGRYYYLKLSEMMLFFQKLKYGDYGEMYGRVDAVRILRALKLFITDRNEIIDKHEQEESSKKRIEAKKNAISYQEYLARKNKTQYKAI</sequence>
<protein>
    <submittedName>
        <fullName evidence="1">Uncharacterized protein</fullName>
    </submittedName>
</protein>
<name>A0A134B569_9BACT</name>
<organism evidence="1">
    <name type="scientific">Prevotella amnii</name>
    <dbReference type="NCBI Taxonomy" id="419005"/>
    <lineage>
        <taxon>Bacteria</taxon>
        <taxon>Pseudomonadati</taxon>
        <taxon>Bacteroidota</taxon>
        <taxon>Bacteroidia</taxon>
        <taxon>Bacteroidales</taxon>
        <taxon>Prevotellaceae</taxon>
        <taxon>Prevotella</taxon>
    </lineage>
</organism>
<dbReference type="Proteomes" id="UP000070531">
    <property type="component" value="Unassembled WGS sequence"/>
</dbReference>
<gene>
    <name evidence="1" type="ORF">HMPREF1860_01890</name>
</gene>
<dbReference type="STRING" id="419005.HMPREF1860_01890"/>
<dbReference type="InterPro" id="IPR046573">
    <property type="entry name" value="DUF6633"/>
</dbReference>
<dbReference type="AlphaFoldDB" id="A0A134B569"/>
<dbReference type="EMBL" id="LSDL01000126">
    <property type="protein sequence ID" value="KXB75085.1"/>
    <property type="molecule type" value="Genomic_DNA"/>
</dbReference>
<reference evidence="1 2" key="1">
    <citation type="submission" date="2016-01" db="EMBL/GenBank/DDBJ databases">
        <authorList>
            <person name="Oliw E.H."/>
        </authorList>
    </citation>
    <scope>NUCLEOTIDE SEQUENCE [LARGE SCALE GENOMIC DNA]</scope>
    <source>
        <strain evidence="1 2">DNF00307</strain>
    </source>
</reference>
<dbReference type="Pfam" id="PF20338">
    <property type="entry name" value="DUF6633"/>
    <property type="match status" value="1"/>
</dbReference>
<dbReference type="PATRIC" id="fig|419005.5.peg.1888"/>